<reference evidence="2 3" key="1">
    <citation type="submission" date="2023-08" db="EMBL/GenBank/DDBJ databases">
        <authorList>
            <person name="Joshi A."/>
            <person name="Thite S."/>
        </authorList>
    </citation>
    <scope>NUCLEOTIDE SEQUENCE [LARGE SCALE GENOMIC DNA]</scope>
    <source>
        <strain evidence="2 3">1E1</strain>
    </source>
</reference>
<evidence type="ECO:0000313" key="2">
    <source>
        <dbReference type="EMBL" id="MDP4529934.1"/>
    </source>
</evidence>
<dbReference type="Proteomes" id="UP001236258">
    <property type="component" value="Unassembled WGS sequence"/>
</dbReference>
<dbReference type="RefSeq" id="WP_305945978.1">
    <property type="nucleotide sequence ID" value="NZ_JAUZVY010000005.1"/>
</dbReference>
<comment type="caution">
    <text evidence="2">The sequence shown here is derived from an EMBL/GenBank/DDBJ whole genome shotgun (WGS) entry which is preliminary data.</text>
</comment>
<keyword evidence="1" id="KW-0732">Signal</keyword>
<evidence type="ECO:0008006" key="4">
    <source>
        <dbReference type="Google" id="ProtNLM"/>
    </source>
</evidence>
<proteinExistence type="predicted"/>
<feature type="signal peptide" evidence="1">
    <location>
        <begin position="1"/>
        <end position="22"/>
    </location>
</feature>
<feature type="chain" id="PRO_5046156307" description="DUF3887 domain-containing protein" evidence="1">
    <location>
        <begin position="23"/>
        <end position="118"/>
    </location>
</feature>
<gene>
    <name evidence="2" type="ORF">Q3O59_12970</name>
</gene>
<evidence type="ECO:0000313" key="3">
    <source>
        <dbReference type="Proteomes" id="UP001236258"/>
    </source>
</evidence>
<protein>
    <recommendedName>
        <fullName evidence="4">DUF3887 domain-containing protein</fullName>
    </recommendedName>
</protein>
<name>A0ABT9GSI2_9GAMM</name>
<sequence length="118" mass="13750">MRTFKLLLSLSLLILPASIAFAAVDFNQWPKPADAREFARLDDKLPAVLSYFSRESQQQIKQLYLEQLGQPLTERNRYGQLELHYHSSGQHGEQVLRIIISEQSDWRQVDLMVQARHD</sequence>
<accession>A0ABT9GSI2</accession>
<evidence type="ECO:0000256" key="1">
    <source>
        <dbReference type="SAM" id="SignalP"/>
    </source>
</evidence>
<organism evidence="2 3">
    <name type="scientific">Alkalimonas delamerensis</name>
    <dbReference type="NCBI Taxonomy" id="265981"/>
    <lineage>
        <taxon>Bacteria</taxon>
        <taxon>Pseudomonadati</taxon>
        <taxon>Pseudomonadota</taxon>
        <taxon>Gammaproteobacteria</taxon>
        <taxon>Alkalimonas</taxon>
    </lineage>
</organism>
<keyword evidence="3" id="KW-1185">Reference proteome</keyword>
<dbReference type="EMBL" id="JAUZVY010000005">
    <property type="protein sequence ID" value="MDP4529934.1"/>
    <property type="molecule type" value="Genomic_DNA"/>
</dbReference>